<dbReference type="RefSeq" id="WP_009860373.1">
    <property type="nucleotide sequence ID" value="NZ_JH976471.1"/>
</dbReference>
<dbReference type="Proteomes" id="UP000006330">
    <property type="component" value="Unassembled WGS sequence"/>
</dbReference>
<dbReference type="EMBL" id="AGZO01000010">
    <property type="protein sequence ID" value="EKN18292.1"/>
    <property type="molecule type" value="Genomic_DNA"/>
</dbReference>
<accession>K5YVL4</accession>
<dbReference type="OrthoDB" id="304912at2"/>
<evidence type="ECO:0000313" key="1">
    <source>
        <dbReference type="EMBL" id="EKN18292.1"/>
    </source>
</evidence>
<sequence>MKRLIVMIGVIVCVVLVFFCWMDKNTLKSITLTSPNNTAMYNKVDILLAKSAPVYIEYTEKKTGKSYRTRTSHADTLHHIDLLLLKANTEYTYRVIIDNLFKQKSKELTFKTREQSSWLVNHWFNEQHPHDTTALGDGMILVCFGRLPGYMALIDNEGEVRWVWQVDDIGVRVASITPRGTFLAMLRPFVKDFIDDYTMTPEQVQKDEHKKPMRRGSIGFAGGTALAEVSLTGETMWRVDLNKMYEEKDYQVIHHDILMDENHHIHTLYRPKKVGEIPVNGKMVTDTLGGDGIMVIDTLGNVLETWSAWDVWNVANDPYIDEYRYDRFHMNGLCFDEDGNYLLSNPIEDQIWKIDRQSGELLWKFGRNGDFEMDTTAYFSFQHSPYITEYGDLMLFDNGLYNKRSGAKSFKLDEKNMTAETVINAVLPPDKYTSRMGNAYLLPNGNLLQTSSKTGSIMVTDKQGKVLWESVMYYAPYRAIYVPMETWDKYFKEIK</sequence>
<evidence type="ECO:0008006" key="3">
    <source>
        <dbReference type="Google" id="ProtNLM"/>
    </source>
</evidence>
<dbReference type="GeneID" id="69983094"/>
<dbReference type="PANTHER" id="PTHR35340:SF5">
    <property type="entry name" value="ASST-DOMAIN-CONTAINING PROTEIN"/>
    <property type="match status" value="1"/>
</dbReference>
<dbReference type="GO" id="GO:0004062">
    <property type="term" value="F:aryl sulfotransferase activity"/>
    <property type="evidence" value="ECO:0007669"/>
    <property type="project" value="InterPro"/>
</dbReference>
<dbReference type="InterPro" id="IPR010262">
    <property type="entry name" value="Arylsulfotransferase_bact"/>
</dbReference>
<dbReference type="AlphaFoldDB" id="K5YVL4"/>
<comment type="caution">
    <text evidence="1">The sequence shown here is derived from an EMBL/GenBank/DDBJ whole genome shotgun (WGS) entry which is preliminary data.</text>
</comment>
<evidence type="ECO:0000313" key="2">
    <source>
        <dbReference type="Proteomes" id="UP000006330"/>
    </source>
</evidence>
<reference evidence="1 2" key="1">
    <citation type="submission" date="2012-02" db="EMBL/GenBank/DDBJ databases">
        <title>The Genome Sequence of Parabacteroides goldsteinii CL02T12C30.</title>
        <authorList>
            <consortium name="The Broad Institute Genome Sequencing Platform"/>
            <person name="Earl A."/>
            <person name="Ward D."/>
            <person name="Feldgarden M."/>
            <person name="Gevers D."/>
            <person name="Zitomersky N.L."/>
            <person name="Coyne M.J."/>
            <person name="Comstock L.E."/>
            <person name="Young S.K."/>
            <person name="Zeng Q."/>
            <person name="Gargeya S."/>
            <person name="Fitzgerald M."/>
            <person name="Haas B."/>
            <person name="Abouelleil A."/>
            <person name="Alvarado L."/>
            <person name="Arachchi H.M."/>
            <person name="Berlin A."/>
            <person name="Chapman S.B."/>
            <person name="Gearin G."/>
            <person name="Goldberg J."/>
            <person name="Griggs A."/>
            <person name="Gujja S."/>
            <person name="Hansen M."/>
            <person name="Heiman D."/>
            <person name="Howarth C."/>
            <person name="Larimer J."/>
            <person name="Lui A."/>
            <person name="MacDonald P.J.P."/>
            <person name="McCowen C."/>
            <person name="Montmayeur A."/>
            <person name="Murphy C."/>
            <person name="Neiman D."/>
            <person name="Pearson M."/>
            <person name="Priest M."/>
            <person name="Roberts A."/>
            <person name="Saif S."/>
            <person name="Shea T."/>
            <person name="Sisk P."/>
            <person name="Stolte C."/>
            <person name="Sykes S."/>
            <person name="Wortman J."/>
            <person name="Nusbaum C."/>
            <person name="Birren B."/>
        </authorList>
    </citation>
    <scope>NUCLEOTIDE SEQUENCE [LARGE SCALE GENOMIC DNA]</scope>
    <source>
        <strain evidence="1 2">CL02T12C30</strain>
    </source>
</reference>
<dbReference type="PANTHER" id="PTHR35340">
    <property type="entry name" value="PQQ ENZYME REPEAT PROTEIN-RELATED"/>
    <property type="match status" value="1"/>
</dbReference>
<dbReference type="InterPro" id="IPR053143">
    <property type="entry name" value="Arylsulfate_ST"/>
</dbReference>
<proteinExistence type="predicted"/>
<gene>
    <name evidence="1" type="ORF">HMPREF1076_00919</name>
</gene>
<protein>
    <recommendedName>
        <fullName evidence="3">Arylsulfotransferase N-terminal domain-containing protein</fullName>
    </recommendedName>
</protein>
<dbReference type="PATRIC" id="fig|999418.3.peg.932"/>
<dbReference type="HOGENOM" id="CLU_550775_0_0_10"/>
<dbReference type="Pfam" id="PF05935">
    <property type="entry name" value="Arylsulfotrans"/>
    <property type="match status" value="1"/>
</dbReference>
<dbReference type="SUPFAM" id="SSF63829">
    <property type="entry name" value="Calcium-dependent phosphotriesterase"/>
    <property type="match status" value="1"/>
</dbReference>
<organism evidence="1 2">
    <name type="scientific">Parabacteroides goldsteinii CL02T12C30</name>
    <dbReference type="NCBI Taxonomy" id="999418"/>
    <lineage>
        <taxon>Bacteria</taxon>
        <taxon>Pseudomonadati</taxon>
        <taxon>Bacteroidota</taxon>
        <taxon>Bacteroidia</taxon>
        <taxon>Bacteroidales</taxon>
        <taxon>Tannerellaceae</taxon>
        <taxon>Parabacteroides</taxon>
    </lineage>
</organism>
<name>K5YVL4_9BACT</name>